<organism evidence="2 3">
    <name type="scientific">Heyndrickxia acidicola</name>
    <dbReference type="NCBI Taxonomy" id="209389"/>
    <lineage>
        <taxon>Bacteria</taxon>
        <taxon>Bacillati</taxon>
        <taxon>Bacillota</taxon>
        <taxon>Bacilli</taxon>
        <taxon>Bacillales</taxon>
        <taxon>Bacillaceae</taxon>
        <taxon>Heyndrickxia</taxon>
    </lineage>
</organism>
<proteinExistence type="predicted"/>
<gene>
    <name evidence="2" type="ORF">P4T90_06610</name>
</gene>
<keyword evidence="1" id="KW-0812">Transmembrane</keyword>
<evidence type="ECO:0000313" key="2">
    <source>
        <dbReference type="EMBL" id="MED1202761.1"/>
    </source>
</evidence>
<dbReference type="EMBL" id="JARMAB010000008">
    <property type="protein sequence ID" value="MED1202761.1"/>
    <property type="molecule type" value="Genomic_DNA"/>
</dbReference>
<protein>
    <submittedName>
        <fullName evidence="2">Uncharacterized protein</fullName>
    </submittedName>
</protein>
<evidence type="ECO:0000313" key="3">
    <source>
        <dbReference type="Proteomes" id="UP001341444"/>
    </source>
</evidence>
<keyword evidence="1" id="KW-0472">Membrane</keyword>
<dbReference type="RefSeq" id="WP_066267660.1">
    <property type="nucleotide sequence ID" value="NZ_JARMAB010000008.1"/>
</dbReference>
<keyword evidence="1" id="KW-1133">Transmembrane helix</keyword>
<name>A0ABU6MFE7_9BACI</name>
<comment type="caution">
    <text evidence="2">The sequence shown here is derived from an EMBL/GenBank/DDBJ whole genome shotgun (WGS) entry which is preliminary data.</text>
</comment>
<reference evidence="2 3" key="1">
    <citation type="submission" date="2023-03" db="EMBL/GenBank/DDBJ databases">
        <title>Bacillus Genome Sequencing.</title>
        <authorList>
            <person name="Dunlap C."/>
        </authorList>
    </citation>
    <scope>NUCLEOTIDE SEQUENCE [LARGE SCALE GENOMIC DNA]</scope>
    <source>
        <strain evidence="2 3">B-23453</strain>
    </source>
</reference>
<evidence type="ECO:0000256" key="1">
    <source>
        <dbReference type="SAM" id="Phobius"/>
    </source>
</evidence>
<sequence length="59" mass="6684">MIAEKAFDVNDWVVLSSGAILWLIIFFLPKKINRADTILIMLYGVTVASIWDNSFGTKH</sequence>
<keyword evidence="3" id="KW-1185">Reference proteome</keyword>
<dbReference type="Proteomes" id="UP001341444">
    <property type="component" value="Unassembled WGS sequence"/>
</dbReference>
<feature type="transmembrane region" description="Helical" evidence="1">
    <location>
        <begin position="12"/>
        <end position="28"/>
    </location>
</feature>
<accession>A0ABU6MFE7</accession>